<dbReference type="STRING" id="1754190.A0A1Y2CW65"/>
<evidence type="ECO:0000256" key="1">
    <source>
        <dbReference type="SAM" id="Coils"/>
    </source>
</evidence>
<keyword evidence="1" id="KW-0175">Coiled coil</keyword>
<protein>
    <submittedName>
        <fullName evidence="3">Uncharacterized protein</fullName>
    </submittedName>
</protein>
<reference evidence="3 4" key="1">
    <citation type="submission" date="2016-08" db="EMBL/GenBank/DDBJ databases">
        <title>A Parts List for Fungal Cellulosomes Revealed by Comparative Genomics.</title>
        <authorList>
            <consortium name="DOE Joint Genome Institute"/>
            <person name="Haitjema C.H."/>
            <person name="Gilmore S.P."/>
            <person name="Henske J.K."/>
            <person name="Solomon K.V."/>
            <person name="De Groot R."/>
            <person name="Kuo A."/>
            <person name="Mondo S.J."/>
            <person name="Salamov A.A."/>
            <person name="Labutti K."/>
            <person name="Zhao Z."/>
            <person name="Chiniquy J."/>
            <person name="Barry K."/>
            <person name="Brewer H.M."/>
            <person name="Purvine S.O."/>
            <person name="Wright A.T."/>
            <person name="Boxma B."/>
            <person name="Van Alen T."/>
            <person name="Hackstein J.H."/>
            <person name="Baker S.E."/>
            <person name="Grigoriev I.V."/>
            <person name="O'Malley M.A."/>
        </authorList>
    </citation>
    <scope>NUCLEOTIDE SEQUENCE [LARGE SCALE GENOMIC DNA]</scope>
    <source>
        <strain evidence="3 4">G1</strain>
    </source>
</reference>
<evidence type="ECO:0000256" key="2">
    <source>
        <dbReference type="SAM" id="MobiDB-lite"/>
    </source>
</evidence>
<name>A0A1Y2CW65_9FUNG</name>
<sequence>MEDSSQKPNNITISTNNNKTNNNNDMNNTNIKTTNSNKNGIINNVNHEKNSIIIISNNDLTNENTNNTFNNKKIIIDDKDLNDYNKMNKSIINNNDSNNDNSIDNRNKFVSKIYIGQNNYLSIIININSSNNKDIKPENFLVTKENNNDEGTKLKENVMLLTKQLEEINKTIEQMKEKINILEVNNIKRENEIEIERKKIIEKNDENFENIKEFVKNSIAKSMEEYEAQMIRKIAVSINNTFSNSNYITESKFNEILNPKLKEYKENILNEILHNIESNNLMEKDSKIHQTVNKMISLLVKKIHYLYPIIKN</sequence>
<comment type="caution">
    <text evidence="3">The sequence shown here is derived from an EMBL/GenBank/DDBJ whole genome shotgun (WGS) entry which is preliminary data.</text>
</comment>
<feature type="region of interest" description="Disordered" evidence="2">
    <location>
        <begin position="1"/>
        <end position="29"/>
    </location>
</feature>
<feature type="coiled-coil region" evidence="1">
    <location>
        <begin position="158"/>
        <end position="204"/>
    </location>
</feature>
<evidence type="ECO:0000313" key="3">
    <source>
        <dbReference type="EMBL" id="ORY51146.1"/>
    </source>
</evidence>
<accession>A0A1Y2CW65</accession>
<gene>
    <name evidence="3" type="ORF">LY90DRAFT_508361</name>
</gene>
<dbReference type="EMBL" id="MCOG01000096">
    <property type="protein sequence ID" value="ORY51146.1"/>
    <property type="molecule type" value="Genomic_DNA"/>
</dbReference>
<dbReference type="Proteomes" id="UP000193920">
    <property type="component" value="Unassembled WGS sequence"/>
</dbReference>
<organism evidence="3 4">
    <name type="scientific">Neocallimastix californiae</name>
    <dbReference type="NCBI Taxonomy" id="1754190"/>
    <lineage>
        <taxon>Eukaryota</taxon>
        <taxon>Fungi</taxon>
        <taxon>Fungi incertae sedis</taxon>
        <taxon>Chytridiomycota</taxon>
        <taxon>Chytridiomycota incertae sedis</taxon>
        <taxon>Neocallimastigomycetes</taxon>
        <taxon>Neocallimastigales</taxon>
        <taxon>Neocallimastigaceae</taxon>
        <taxon>Neocallimastix</taxon>
    </lineage>
</organism>
<feature type="compositionally biased region" description="Low complexity" evidence="2">
    <location>
        <begin position="9"/>
        <end position="29"/>
    </location>
</feature>
<keyword evidence="4" id="KW-1185">Reference proteome</keyword>
<dbReference type="AlphaFoldDB" id="A0A1Y2CW65"/>
<evidence type="ECO:0000313" key="4">
    <source>
        <dbReference type="Proteomes" id="UP000193920"/>
    </source>
</evidence>
<proteinExistence type="predicted"/>